<feature type="compositionally biased region" description="Polar residues" evidence="1">
    <location>
        <begin position="384"/>
        <end position="405"/>
    </location>
</feature>
<evidence type="ECO:0000313" key="2">
    <source>
        <dbReference type="EMBL" id="KAJ3486775.1"/>
    </source>
</evidence>
<reference evidence="2" key="1">
    <citation type="submission" date="2022-07" db="EMBL/GenBank/DDBJ databases">
        <title>Genome Sequence of Physisporinus lineatus.</title>
        <authorList>
            <person name="Buettner E."/>
        </authorList>
    </citation>
    <scope>NUCLEOTIDE SEQUENCE</scope>
    <source>
        <strain evidence="2">VT162</strain>
    </source>
</reference>
<feature type="compositionally biased region" description="Polar residues" evidence="1">
    <location>
        <begin position="318"/>
        <end position="327"/>
    </location>
</feature>
<accession>A0AAD5YKI5</accession>
<feature type="compositionally biased region" description="Low complexity" evidence="1">
    <location>
        <begin position="272"/>
        <end position="299"/>
    </location>
</feature>
<feature type="region of interest" description="Disordered" evidence="1">
    <location>
        <begin position="219"/>
        <end position="242"/>
    </location>
</feature>
<name>A0AAD5YKI5_9APHY</name>
<keyword evidence="3" id="KW-1185">Reference proteome</keyword>
<proteinExistence type="predicted"/>
<organism evidence="2 3">
    <name type="scientific">Meripilus lineatus</name>
    <dbReference type="NCBI Taxonomy" id="2056292"/>
    <lineage>
        <taxon>Eukaryota</taxon>
        <taxon>Fungi</taxon>
        <taxon>Dikarya</taxon>
        <taxon>Basidiomycota</taxon>
        <taxon>Agaricomycotina</taxon>
        <taxon>Agaricomycetes</taxon>
        <taxon>Polyporales</taxon>
        <taxon>Meripilaceae</taxon>
        <taxon>Meripilus</taxon>
    </lineage>
</organism>
<feature type="compositionally biased region" description="Polar residues" evidence="1">
    <location>
        <begin position="300"/>
        <end position="310"/>
    </location>
</feature>
<feature type="compositionally biased region" description="Low complexity" evidence="1">
    <location>
        <begin position="335"/>
        <end position="352"/>
    </location>
</feature>
<evidence type="ECO:0000313" key="3">
    <source>
        <dbReference type="Proteomes" id="UP001212997"/>
    </source>
</evidence>
<sequence>MSQSTQRDTPQDRVSFASAIWSFVAPICGQMLALTASITTQHTVNAQIDEGGRRLDKAASLLQNLTTEQLKEIVKIRPTYLADMREILRQLRVTFSSYEIVADSMGFYQRNNPFGELAVAVAGPVSDARKLHFEICRNSHPARTNTEVDQMIDNTLISAIKRRSAQSFQGAIEMVNRYAPRTEDPRYRDDTGVHGNVLPTQQPGTQAQRVGTPTTALSSGIVHPQYPPRSHYGPSTSMTRRVHTPHHSLIPVSVGRRNVTQTQPNLGHLTTQATPAQRIQQGQQQTQLTTQGTMLPQGTHPTQADAQNQGVPPPSRVPVSTMTTYPPNIQDRYRQTTSQTATGLSGSSSTLQPARSVSQVPRTTSAAQAVPGTSRVPAPPATSRPAQGSTQSHALVAPTQGSQRIPVQMPQIHQPRQTQSTRGGRTNGGRQGGSPFPASKA</sequence>
<feature type="region of interest" description="Disordered" evidence="1">
    <location>
        <begin position="268"/>
        <end position="441"/>
    </location>
</feature>
<evidence type="ECO:0000256" key="1">
    <source>
        <dbReference type="SAM" id="MobiDB-lite"/>
    </source>
</evidence>
<dbReference type="Proteomes" id="UP001212997">
    <property type="component" value="Unassembled WGS sequence"/>
</dbReference>
<dbReference type="EMBL" id="JANAWD010000111">
    <property type="protein sequence ID" value="KAJ3486775.1"/>
    <property type="molecule type" value="Genomic_DNA"/>
</dbReference>
<gene>
    <name evidence="2" type="ORF">NLI96_g4000</name>
</gene>
<protein>
    <submittedName>
        <fullName evidence="2">Uncharacterized protein</fullName>
    </submittedName>
</protein>
<dbReference type="AlphaFoldDB" id="A0AAD5YKI5"/>
<feature type="compositionally biased region" description="Polar residues" evidence="1">
    <location>
        <begin position="353"/>
        <end position="367"/>
    </location>
</feature>
<comment type="caution">
    <text evidence="2">The sequence shown here is derived from an EMBL/GenBank/DDBJ whole genome shotgun (WGS) entry which is preliminary data.</text>
</comment>